<organism evidence="3 4">
    <name type="scientific">Pseudoloma neurophilia</name>
    <dbReference type="NCBI Taxonomy" id="146866"/>
    <lineage>
        <taxon>Eukaryota</taxon>
        <taxon>Fungi</taxon>
        <taxon>Fungi incertae sedis</taxon>
        <taxon>Microsporidia</taxon>
        <taxon>Pseudoloma</taxon>
    </lineage>
</organism>
<protein>
    <submittedName>
        <fullName evidence="3">Uncharacterized protein</fullName>
    </submittedName>
</protein>
<keyword evidence="2" id="KW-0812">Transmembrane</keyword>
<evidence type="ECO:0000313" key="4">
    <source>
        <dbReference type="Proteomes" id="UP000051530"/>
    </source>
</evidence>
<feature type="transmembrane region" description="Helical" evidence="2">
    <location>
        <begin position="34"/>
        <end position="51"/>
    </location>
</feature>
<dbReference type="Proteomes" id="UP000051530">
    <property type="component" value="Unassembled WGS sequence"/>
</dbReference>
<keyword evidence="4" id="KW-1185">Reference proteome</keyword>
<gene>
    <name evidence="3" type="ORF">M153_11250001020</name>
</gene>
<accession>A0A0R0M2N4</accession>
<feature type="transmembrane region" description="Helical" evidence="2">
    <location>
        <begin position="215"/>
        <end position="236"/>
    </location>
</feature>
<dbReference type="EMBL" id="LGUB01000394">
    <property type="protein sequence ID" value="KRH93303.1"/>
    <property type="molecule type" value="Genomic_DNA"/>
</dbReference>
<feature type="transmembrane region" description="Helical" evidence="2">
    <location>
        <begin position="9"/>
        <end position="28"/>
    </location>
</feature>
<evidence type="ECO:0000313" key="3">
    <source>
        <dbReference type="EMBL" id="KRH93303.1"/>
    </source>
</evidence>
<evidence type="ECO:0000256" key="1">
    <source>
        <dbReference type="SAM" id="MobiDB-lite"/>
    </source>
</evidence>
<proteinExistence type="predicted"/>
<dbReference type="VEuPathDB" id="MicrosporidiaDB:M153_11250001020"/>
<evidence type="ECO:0000256" key="2">
    <source>
        <dbReference type="SAM" id="Phobius"/>
    </source>
</evidence>
<keyword evidence="2" id="KW-0472">Membrane</keyword>
<feature type="transmembrane region" description="Helical" evidence="2">
    <location>
        <begin position="165"/>
        <end position="194"/>
    </location>
</feature>
<feature type="transmembrane region" description="Helical" evidence="2">
    <location>
        <begin position="248"/>
        <end position="265"/>
    </location>
</feature>
<comment type="caution">
    <text evidence="3">The sequence shown here is derived from an EMBL/GenBank/DDBJ whole genome shotgun (WGS) entry which is preliminary data.</text>
</comment>
<feature type="transmembrane region" description="Helical" evidence="2">
    <location>
        <begin position="63"/>
        <end position="81"/>
    </location>
</feature>
<reference evidence="3 4" key="1">
    <citation type="submission" date="2015-07" db="EMBL/GenBank/DDBJ databases">
        <title>The genome of Pseudoloma neurophilia, a relevant intracellular parasite of the zebrafish.</title>
        <authorList>
            <person name="Ndikumana S."/>
            <person name="Pelin A."/>
            <person name="Sanders J."/>
            <person name="Corradi N."/>
        </authorList>
    </citation>
    <scope>NUCLEOTIDE SEQUENCE [LARGE SCALE GENOMIC DNA]</scope>
    <source>
        <strain evidence="3 4">MK1</strain>
    </source>
</reference>
<feature type="region of interest" description="Disordered" evidence="1">
    <location>
        <begin position="107"/>
        <end position="127"/>
    </location>
</feature>
<name>A0A0R0M2N4_9MICR</name>
<keyword evidence="2" id="KW-1133">Transmembrane helix</keyword>
<dbReference type="AlphaFoldDB" id="A0A0R0M2N4"/>
<sequence length="294" mass="33754">MIKDDHDKTVLVLIFILVLFFSLLHYFIPPYTLLITSSLCIFIAFSIILLYKKLFTEEYKKFSIFTLVLFLVSYIFIREAFLSLGSIDNRSIDSLFKFKSIEGENVQHDKNSKKNESCDDHPPEKEKEKIKNEVISQNLRNKKGSIDQLTHYTHNKKIHYYSSPVIAVTSAISMCTYVFAIPIILGVLFCRFLFQFIKQQHTIENSLDEGNYTDLLLIITYILVNASTYATLISIVTDADGLFESAQFFAYFAQAMMLCLCCDLSDGLLTSILVSIGSNAYILLRCTVRYFVNK</sequence>